<gene>
    <name evidence="3" type="ORF">LOC71_07775</name>
</gene>
<dbReference type="EMBL" id="JAJKFW010000016">
    <property type="protein sequence ID" value="MCC9642168.1"/>
    <property type="molecule type" value="Genomic_DNA"/>
</dbReference>
<evidence type="ECO:0000313" key="4">
    <source>
        <dbReference type="Proteomes" id="UP001430306"/>
    </source>
</evidence>
<comment type="caution">
    <text evidence="3">The sequence shown here is derived from an EMBL/GenBank/DDBJ whole genome shotgun (WGS) entry which is preliminary data.</text>
</comment>
<evidence type="ECO:0008006" key="5">
    <source>
        <dbReference type="Google" id="ProtNLM"/>
    </source>
</evidence>
<dbReference type="Proteomes" id="UP001430306">
    <property type="component" value="Unassembled WGS sequence"/>
</dbReference>
<accession>A0ABS8NF59</accession>
<name>A0ABS8NF59_9BACT</name>
<sequence>MTQSIFLRPHWALALLCAAILAGCDNAPSAPSDDELSQYVDENPHDFDSNASVDGGDTAN</sequence>
<evidence type="ECO:0000313" key="3">
    <source>
        <dbReference type="EMBL" id="MCC9642168.1"/>
    </source>
</evidence>
<feature type="chain" id="PRO_5045523763" description="Secreted protein" evidence="2">
    <location>
        <begin position="28"/>
        <end position="60"/>
    </location>
</feature>
<organism evidence="3 4">
    <name type="scientific">Rhodopirellula halodulae</name>
    <dbReference type="NCBI Taxonomy" id="2894198"/>
    <lineage>
        <taxon>Bacteria</taxon>
        <taxon>Pseudomonadati</taxon>
        <taxon>Planctomycetota</taxon>
        <taxon>Planctomycetia</taxon>
        <taxon>Pirellulales</taxon>
        <taxon>Pirellulaceae</taxon>
        <taxon>Rhodopirellula</taxon>
    </lineage>
</organism>
<evidence type="ECO:0000256" key="1">
    <source>
        <dbReference type="SAM" id="MobiDB-lite"/>
    </source>
</evidence>
<protein>
    <recommendedName>
        <fullName evidence="5">Secreted protein</fullName>
    </recommendedName>
</protein>
<dbReference type="RefSeq" id="WP_230272884.1">
    <property type="nucleotide sequence ID" value="NZ_JAJKFW010000016.1"/>
</dbReference>
<keyword evidence="4" id="KW-1185">Reference proteome</keyword>
<evidence type="ECO:0000256" key="2">
    <source>
        <dbReference type="SAM" id="SignalP"/>
    </source>
</evidence>
<reference evidence="3" key="1">
    <citation type="submission" date="2021-11" db="EMBL/GenBank/DDBJ databases">
        <title>Genome sequence.</title>
        <authorList>
            <person name="Sun Q."/>
        </authorList>
    </citation>
    <scope>NUCLEOTIDE SEQUENCE</scope>
    <source>
        <strain evidence="3">JC740</strain>
    </source>
</reference>
<feature type="region of interest" description="Disordered" evidence="1">
    <location>
        <begin position="29"/>
        <end position="60"/>
    </location>
</feature>
<feature type="signal peptide" evidence="2">
    <location>
        <begin position="1"/>
        <end position="27"/>
    </location>
</feature>
<keyword evidence="2" id="KW-0732">Signal</keyword>
<proteinExistence type="predicted"/>